<organism evidence="1 2">
    <name type="scientific">Oenococcus sicerae</name>
    <dbReference type="NCBI Taxonomy" id="2203724"/>
    <lineage>
        <taxon>Bacteria</taxon>
        <taxon>Bacillati</taxon>
        <taxon>Bacillota</taxon>
        <taxon>Bacilli</taxon>
        <taxon>Lactobacillales</taxon>
        <taxon>Lactobacillaceae</taxon>
        <taxon>Oenococcus</taxon>
    </lineage>
</organism>
<accession>A0AAJ1RCX8</accession>
<gene>
    <name evidence="1" type="ORF">EVC35_06615</name>
</gene>
<evidence type="ECO:0000313" key="2">
    <source>
        <dbReference type="Proteomes" id="UP001167919"/>
    </source>
</evidence>
<sequence length="314" mass="36061">MKNIDKLKFLETAQDQIINQVLQGQLVLNRNDEIALLKALKDQDKGFAPIQFSVFSNFLSAKSALFSRLAVTYKGKQLTRLVPNFVEVSVYDIALSLTLNKRAYFSCLSALYLNQLTVLNPTDLYLNFEQSEKPRDPNNAILTQAKADYGFRRPARTTNNTAEFTYRGTDYRLSFLNGQHTNYLGIGQIALHDAKQTAFIANLERSLIEAMIHPEYCGGVGNVLEAFIMAKDLISITKILDYLSQINYVYPYEQALLFYIQRAGYPQQHLHTVRQAIEVRHLNQIKFYLQHQMINPILDQQSQVYFPQAMQENE</sequence>
<dbReference type="Proteomes" id="UP001167919">
    <property type="component" value="Unassembled WGS sequence"/>
</dbReference>
<protein>
    <recommendedName>
        <fullName evidence="3">AbiEi antitoxin C-terminal domain-containing protein</fullName>
    </recommendedName>
</protein>
<proteinExistence type="predicted"/>
<reference evidence="1" key="1">
    <citation type="submission" date="2019-01" db="EMBL/GenBank/DDBJ databases">
        <title>Oenococcus sicerae UCMA17102.</title>
        <authorList>
            <person name="Cousin F.J."/>
            <person name="Le Guellec R."/>
            <person name="Cretenet M."/>
        </authorList>
    </citation>
    <scope>NUCLEOTIDE SEQUENCE</scope>
    <source>
        <strain evidence="1">UCMA17102</strain>
    </source>
</reference>
<dbReference type="RefSeq" id="WP_301711326.1">
    <property type="nucleotide sequence ID" value="NZ_SDWY01000003.1"/>
</dbReference>
<evidence type="ECO:0000313" key="1">
    <source>
        <dbReference type="EMBL" id="MDN6900675.1"/>
    </source>
</evidence>
<comment type="caution">
    <text evidence="1">The sequence shown here is derived from an EMBL/GenBank/DDBJ whole genome shotgun (WGS) entry which is preliminary data.</text>
</comment>
<evidence type="ECO:0008006" key="3">
    <source>
        <dbReference type="Google" id="ProtNLM"/>
    </source>
</evidence>
<dbReference type="EMBL" id="SDWY01000003">
    <property type="protein sequence ID" value="MDN6900675.1"/>
    <property type="molecule type" value="Genomic_DNA"/>
</dbReference>
<name>A0AAJ1RCX8_9LACO</name>
<dbReference type="AlphaFoldDB" id="A0AAJ1RCX8"/>